<protein>
    <submittedName>
        <fullName evidence="1">Uncharacterized protein</fullName>
    </submittedName>
</protein>
<sequence>MVPMGSVMQVIRRASPQKSPSSGRSSGPIIEPGFGGVEPPMEDIPDGQLMWMSHLIPHFLNDPRRSYRLAEAASDMITRLLARPLLPQNTLANCLLATCLLMGSRVGPNELVKLDKSPAVETLLDLALEGLRDRLSKDVIRQRLNLDPTDPTVNALKLLYPLAFLVDVEKFRVIFDNRGIPVWAMQFSKTLVQKALHGATLHPVARFMLCRDARNALRLRLNIITRRIHPYPTSEGFIEWMTWDDPKEDEADFHWLVDFLIYQCKENDYVAIGDALLTLSNIRGLDKCARITGYIGAIIAASGSGMPLRVRHAALKAACAIRNELANPQGEATRARLLDDFSSALWRAALLTIDPPGYRQAPLSPDRFLYYHRDLCYVQIVFALAQNDIWETHLCNDGHFERCLAVAKELRDDNTLSQQHKGHLSLYVLALFVNPQTGELDLLANVVGRDYCDSLIVMAWAFLYAADRRRDDSHQAIRPLITCTMWRWRQRESIHGTPWKAVAVHAEHVLRVLRQENATPSLVHLVENLVVLIRNS</sequence>
<dbReference type="Proteomes" id="UP000790709">
    <property type="component" value="Unassembled WGS sequence"/>
</dbReference>
<name>A0ACB8C1D6_9AGAM</name>
<evidence type="ECO:0000313" key="2">
    <source>
        <dbReference type="Proteomes" id="UP000790709"/>
    </source>
</evidence>
<gene>
    <name evidence="1" type="ORF">BV22DRAFT_40454</name>
</gene>
<organism evidence="1 2">
    <name type="scientific">Leucogyrophana mollusca</name>
    <dbReference type="NCBI Taxonomy" id="85980"/>
    <lineage>
        <taxon>Eukaryota</taxon>
        <taxon>Fungi</taxon>
        <taxon>Dikarya</taxon>
        <taxon>Basidiomycota</taxon>
        <taxon>Agaricomycotina</taxon>
        <taxon>Agaricomycetes</taxon>
        <taxon>Agaricomycetidae</taxon>
        <taxon>Boletales</taxon>
        <taxon>Boletales incertae sedis</taxon>
        <taxon>Leucogyrophana</taxon>
    </lineage>
</organism>
<comment type="caution">
    <text evidence="1">The sequence shown here is derived from an EMBL/GenBank/DDBJ whole genome shotgun (WGS) entry which is preliminary data.</text>
</comment>
<evidence type="ECO:0000313" key="1">
    <source>
        <dbReference type="EMBL" id="KAH7930872.1"/>
    </source>
</evidence>
<proteinExistence type="predicted"/>
<accession>A0ACB8C1D6</accession>
<dbReference type="EMBL" id="MU266329">
    <property type="protein sequence ID" value="KAH7930872.1"/>
    <property type="molecule type" value="Genomic_DNA"/>
</dbReference>
<reference evidence="1" key="1">
    <citation type="journal article" date="2021" name="New Phytol.">
        <title>Evolutionary innovations through gain and loss of genes in the ectomycorrhizal Boletales.</title>
        <authorList>
            <person name="Wu G."/>
            <person name="Miyauchi S."/>
            <person name="Morin E."/>
            <person name="Kuo A."/>
            <person name="Drula E."/>
            <person name="Varga T."/>
            <person name="Kohler A."/>
            <person name="Feng B."/>
            <person name="Cao Y."/>
            <person name="Lipzen A."/>
            <person name="Daum C."/>
            <person name="Hundley H."/>
            <person name="Pangilinan J."/>
            <person name="Johnson J."/>
            <person name="Barry K."/>
            <person name="LaButti K."/>
            <person name="Ng V."/>
            <person name="Ahrendt S."/>
            <person name="Min B."/>
            <person name="Choi I.G."/>
            <person name="Park H."/>
            <person name="Plett J.M."/>
            <person name="Magnuson J."/>
            <person name="Spatafora J.W."/>
            <person name="Nagy L.G."/>
            <person name="Henrissat B."/>
            <person name="Grigoriev I.V."/>
            <person name="Yang Z.L."/>
            <person name="Xu J."/>
            <person name="Martin F.M."/>
        </authorList>
    </citation>
    <scope>NUCLEOTIDE SEQUENCE</scope>
    <source>
        <strain evidence="1">KUC20120723A-06</strain>
    </source>
</reference>
<keyword evidence="2" id="KW-1185">Reference proteome</keyword>